<sequence length="344" mass="39596">MDDKKLCTDNQPDQEESKIMANQDDDDQSQEPELDDSQDDETKSDSSNSSDDHQTNTIGICPDNCDSKKYDTSTKKLELKRQPIREGEIKLTNRCHLSNSFPTETNKNSSAKSLKYWILAIIIVIFATAVALALPNKFRKLTHFWKSNSLNQERMDKFLNEIKSFVPDIGPKILEAIIYDVFSSDENSIILLLIGNTGQEVRLHNISQGLANLIVELKQEDHFPTFQLDQHYTGDMIEQHFDKVFCKDHRSVMVLEHLELLTPIVATTFHQFVDKDQSRIRKSFTIITLEQNLESQKIDSKMTLLDLETLSSKLLQQLWSKEVRQESLDSLINRFAEYSIVLLP</sequence>
<dbReference type="InterPro" id="IPR038599">
    <property type="entry name" value="LAP1C-like_C_sf"/>
</dbReference>
<name>A0A922HPU0_DERFA</name>
<keyword evidence="9" id="KW-1185">Reference proteome</keyword>
<feature type="region of interest" description="Disordered" evidence="5">
    <location>
        <begin position="1"/>
        <end position="61"/>
    </location>
</feature>
<proteinExistence type="predicted"/>
<reference evidence="7" key="2">
    <citation type="submission" date="2020-06" db="EMBL/GenBank/DDBJ databases">
        <authorList>
            <person name="Ji K."/>
            <person name="Li J."/>
        </authorList>
    </citation>
    <scope>NUCLEOTIDE SEQUENCE</scope>
    <source>
        <strain evidence="7">JKM2019</strain>
        <tissue evidence="7">Whole body</tissue>
    </source>
</reference>
<dbReference type="Proteomes" id="UP000828236">
    <property type="component" value="Unassembled WGS sequence"/>
</dbReference>
<reference evidence="8" key="1">
    <citation type="submission" date="2013-05" db="EMBL/GenBank/DDBJ databases">
        <authorList>
            <person name="Yim A.K.Y."/>
            <person name="Chan T.F."/>
            <person name="Ji K.M."/>
            <person name="Liu X.Y."/>
            <person name="Zhou J.W."/>
            <person name="Li R.Q."/>
            <person name="Yang K.Y."/>
            <person name="Li J."/>
            <person name="Li M."/>
            <person name="Law P.T.W."/>
            <person name="Wu Y.L."/>
            <person name="Cai Z.L."/>
            <person name="Qin H."/>
            <person name="Bao Y."/>
            <person name="Leung R.K.K."/>
            <person name="Ng P.K.S."/>
            <person name="Zou J."/>
            <person name="Zhong X.J."/>
            <person name="Ran P.X."/>
            <person name="Zhong N.S."/>
            <person name="Liu Z.G."/>
            <person name="Tsui S.K.W."/>
        </authorList>
    </citation>
    <scope>NUCLEOTIDE SEQUENCE</scope>
    <source>
        <strain evidence="8">Derf</strain>
        <tissue evidence="8">Whole organism</tissue>
    </source>
</reference>
<evidence type="ECO:0000256" key="3">
    <source>
        <dbReference type="ARBA" id="ARBA00022989"/>
    </source>
</evidence>
<dbReference type="GO" id="GO:0016020">
    <property type="term" value="C:membrane"/>
    <property type="evidence" value="ECO:0007669"/>
    <property type="project" value="UniProtKB-SubCell"/>
</dbReference>
<accession>A0A922HPU0</accession>
<evidence type="ECO:0000256" key="2">
    <source>
        <dbReference type="ARBA" id="ARBA00022692"/>
    </source>
</evidence>
<keyword evidence="3 6" id="KW-1133">Transmembrane helix</keyword>
<evidence type="ECO:0000313" key="7">
    <source>
        <dbReference type="EMBL" id="KAH7645530.1"/>
    </source>
</evidence>
<dbReference type="Gene3D" id="3.40.50.12190">
    <property type="match status" value="1"/>
</dbReference>
<evidence type="ECO:0000256" key="4">
    <source>
        <dbReference type="ARBA" id="ARBA00023136"/>
    </source>
</evidence>
<organism evidence="8 9">
    <name type="scientific">Dermatophagoides farinae</name>
    <name type="common">American house dust mite</name>
    <dbReference type="NCBI Taxonomy" id="6954"/>
    <lineage>
        <taxon>Eukaryota</taxon>
        <taxon>Metazoa</taxon>
        <taxon>Ecdysozoa</taxon>
        <taxon>Arthropoda</taxon>
        <taxon>Chelicerata</taxon>
        <taxon>Arachnida</taxon>
        <taxon>Acari</taxon>
        <taxon>Acariformes</taxon>
        <taxon>Sarcoptiformes</taxon>
        <taxon>Astigmata</taxon>
        <taxon>Psoroptidia</taxon>
        <taxon>Analgoidea</taxon>
        <taxon>Pyroglyphidae</taxon>
        <taxon>Dermatophagoidinae</taxon>
        <taxon>Dermatophagoides</taxon>
    </lineage>
</organism>
<keyword evidence="4 6" id="KW-0472">Membrane</keyword>
<dbReference type="EMBL" id="ASGP02000007">
    <property type="protein sequence ID" value="KAH9497600.1"/>
    <property type="molecule type" value="Genomic_DNA"/>
</dbReference>
<evidence type="ECO:0000256" key="1">
    <source>
        <dbReference type="ARBA" id="ARBA00004370"/>
    </source>
</evidence>
<reference evidence="8" key="4">
    <citation type="journal article" date="2022" name="Res Sq">
        <title>Comparative Genomics Reveals Insights into the Divergent Evolution of Astigmatic Mites and Household Pest Adaptations.</title>
        <authorList>
            <person name="Xiong Q."/>
            <person name="Wan A.T.-Y."/>
            <person name="Liu X.-Y."/>
            <person name="Fung C.S.-H."/>
            <person name="Xiao X."/>
            <person name="Malainual N."/>
            <person name="Hou J."/>
            <person name="Wang L."/>
            <person name="Wang M."/>
            <person name="Yang K."/>
            <person name="Cui Y."/>
            <person name="Leung E."/>
            <person name="Nong W."/>
            <person name="Shin S.-K."/>
            <person name="Au S."/>
            <person name="Jeong K.Y."/>
            <person name="Chew F.T."/>
            <person name="Hui J."/>
            <person name="Leung T.F."/>
            <person name="Tungtrongchitr A."/>
            <person name="Zhong N."/>
            <person name="Liu Z."/>
            <person name="Tsui S."/>
        </authorList>
    </citation>
    <scope>NUCLEOTIDE SEQUENCE</scope>
    <source>
        <strain evidence="8">Derf</strain>
        <tissue evidence="8">Whole organism</tissue>
    </source>
</reference>
<protein>
    <submittedName>
        <fullName evidence="8">Torsin-1A-interacting protein</fullName>
    </submittedName>
</protein>
<evidence type="ECO:0000313" key="9">
    <source>
        <dbReference type="Proteomes" id="UP000790347"/>
    </source>
</evidence>
<evidence type="ECO:0000256" key="5">
    <source>
        <dbReference type="SAM" id="MobiDB-lite"/>
    </source>
</evidence>
<gene>
    <name evidence="8" type="primary">TOR1AIP2</name>
    <name evidence="8" type="ORF">DERF_013576</name>
    <name evidence="7" type="ORF">HUG17_1068</name>
</gene>
<dbReference type="AlphaFoldDB" id="A0A922HPU0"/>
<feature type="transmembrane region" description="Helical" evidence="6">
    <location>
        <begin position="116"/>
        <end position="134"/>
    </location>
</feature>
<evidence type="ECO:0000256" key="6">
    <source>
        <dbReference type="SAM" id="Phobius"/>
    </source>
</evidence>
<comment type="caution">
    <text evidence="8">The sequence shown here is derived from an EMBL/GenBank/DDBJ whole genome shotgun (WGS) entry which is preliminary data.</text>
</comment>
<dbReference type="EMBL" id="SDOV01000001">
    <property type="protein sequence ID" value="KAH7645530.1"/>
    <property type="molecule type" value="Genomic_DNA"/>
</dbReference>
<reference evidence="7" key="3">
    <citation type="journal article" date="2021" name="World Allergy Organ. J.">
        <title>Chromosome-level assembly of Dermatophagoides farinae genome and transcriptome reveals two novel allergens Der f 37 and Der f 39.</title>
        <authorList>
            <person name="Chen J."/>
            <person name="Cai Z."/>
            <person name="Fan D."/>
            <person name="Hu J."/>
            <person name="Hou Y."/>
            <person name="He Y."/>
            <person name="Zhang Z."/>
            <person name="Zhao Z."/>
            <person name="Gao P."/>
            <person name="Hu W."/>
            <person name="Sun J."/>
            <person name="Li J."/>
            <person name="Ji K."/>
        </authorList>
    </citation>
    <scope>NUCLEOTIDE SEQUENCE</scope>
    <source>
        <strain evidence="7">JKM2019</strain>
    </source>
</reference>
<feature type="compositionally biased region" description="Basic and acidic residues" evidence="5">
    <location>
        <begin position="40"/>
        <end position="54"/>
    </location>
</feature>
<dbReference type="Proteomes" id="UP000790347">
    <property type="component" value="Unassembled WGS sequence"/>
</dbReference>
<dbReference type="OrthoDB" id="10516165at2759"/>
<keyword evidence="2 6" id="KW-0812">Transmembrane</keyword>
<comment type="subcellular location">
    <subcellularLocation>
        <location evidence="1">Membrane</location>
    </subcellularLocation>
</comment>
<feature type="compositionally biased region" description="Acidic residues" evidence="5">
    <location>
        <begin position="23"/>
        <end position="39"/>
    </location>
</feature>
<evidence type="ECO:0000313" key="8">
    <source>
        <dbReference type="EMBL" id="KAH9497600.1"/>
    </source>
</evidence>